<feature type="signal peptide" evidence="1">
    <location>
        <begin position="1"/>
        <end position="19"/>
    </location>
</feature>
<dbReference type="RefSeq" id="WP_106523505.1">
    <property type="nucleotide sequence ID" value="NZ_PYGD01000005.1"/>
</dbReference>
<accession>A0A2P8D313</accession>
<sequence length="137" mass="14547">MKKLFLSLCLVVSAAMAQANSLTVQNLLSVPITLSFWGFNPDGSVFTTPPITFTPGPHPFADPTLLPGVTGAWTTGRVVSGFGICNPYDLAIGSPNAGGPSSHQAVGTLNMCNNNIPFDMYWNEPNMAPYNAVLLIF</sequence>
<dbReference type="EMBL" id="PYGD01000005">
    <property type="protein sequence ID" value="PSK91611.1"/>
    <property type="molecule type" value="Genomic_DNA"/>
</dbReference>
<keyword evidence="3" id="KW-1185">Reference proteome</keyword>
<reference evidence="2 3" key="1">
    <citation type="submission" date="2018-03" db="EMBL/GenBank/DDBJ databases">
        <title>Genomic Encyclopedia of Type Strains, Phase III (KMG-III): the genomes of soil and plant-associated and newly described type strains.</title>
        <authorList>
            <person name="Whitman W."/>
        </authorList>
    </citation>
    <scope>NUCLEOTIDE SEQUENCE [LARGE SCALE GENOMIC DNA]</scope>
    <source>
        <strain evidence="2 3">CGMCC 1.12700</strain>
    </source>
</reference>
<evidence type="ECO:0000256" key="1">
    <source>
        <dbReference type="SAM" id="SignalP"/>
    </source>
</evidence>
<gene>
    <name evidence="2" type="ORF">B0I18_105196</name>
</gene>
<feature type="chain" id="PRO_5015176966" evidence="1">
    <location>
        <begin position="20"/>
        <end position="137"/>
    </location>
</feature>
<organism evidence="2 3">
    <name type="scientific">Taibaiella chishuiensis</name>
    <dbReference type="NCBI Taxonomy" id="1434707"/>
    <lineage>
        <taxon>Bacteria</taxon>
        <taxon>Pseudomonadati</taxon>
        <taxon>Bacteroidota</taxon>
        <taxon>Chitinophagia</taxon>
        <taxon>Chitinophagales</taxon>
        <taxon>Chitinophagaceae</taxon>
        <taxon>Taibaiella</taxon>
    </lineage>
</organism>
<dbReference type="AlphaFoldDB" id="A0A2P8D313"/>
<evidence type="ECO:0000313" key="2">
    <source>
        <dbReference type="EMBL" id="PSK91611.1"/>
    </source>
</evidence>
<keyword evidence="1" id="KW-0732">Signal</keyword>
<dbReference type="OrthoDB" id="9781559at2"/>
<proteinExistence type="predicted"/>
<comment type="caution">
    <text evidence="2">The sequence shown here is derived from an EMBL/GenBank/DDBJ whole genome shotgun (WGS) entry which is preliminary data.</text>
</comment>
<name>A0A2P8D313_9BACT</name>
<protein>
    <submittedName>
        <fullName evidence="2">Uncharacterized protein</fullName>
    </submittedName>
</protein>
<evidence type="ECO:0000313" key="3">
    <source>
        <dbReference type="Proteomes" id="UP000240572"/>
    </source>
</evidence>
<dbReference type="Proteomes" id="UP000240572">
    <property type="component" value="Unassembled WGS sequence"/>
</dbReference>